<accession>A0A1H9B6Q5</accession>
<dbReference type="SUPFAM" id="SSF140931">
    <property type="entry name" value="Fic-like"/>
    <property type="match status" value="1"/>
</dbReference>
<feature type="domain" description="Fido" evidence="1">
    <location>
        <begin position="131"/>
        <end position="279"/>
    </location>
</feature>
<keyword evidence="3" id="KW-1185">Reference proteome</keyword>
<dbReference type="PROSITE" id="PS51459">
    <property type="entry name" value="FIDO"/>
    <property type="match status" value="1"/>
</dbReference>
<dbReference type="PANTHER" id="PTHR13504">
    <property type="entry name" value="FIDO DOMAIN-CONTAINING PROTEIN DDB_G0283145"/>
    <property type="match status" value="1"/>
</dbReference>
<evidence type="ECO:0000259" key="1">
    <source>
        <dbReference type="PROSITE" id="PS51459"/>
    </source>
</evidence>
<dbReference type="PANTHER" id="PTHR13504:SF38">
    <property type="entry name" value="FIDO DOMAIN-CONTAINING PROTEIN"/>
    <property type="match status" value="1"/>
</dbReference>
<dbReference type="InterPro" id="IPR025758">
    <property type="entry name" value="Fic/DOC_N"/>
</dbReference>
<organism evidence="2 3">
    <name type="scientific">Natrinema salaciae</name>
    <dbReference type="NCBI Taxonomy" id="1186196"/>
    <lineage>
        <taxon>Archaea</taxon>
        <taxon>Methanobacteriati</taxon>
        <taxon>Methanobacteriota</taxon>
        <taxon>Stenosarchaea group</taxon>
        <taxon>Halobacteria</taxon>
        <taxon>Halobacteriales</taxon>
        <taxon>Natrialbaceae</taxon>
        <taxon>Natrinema</taxon>
    </lineage>
</organism>
<protein>
    <submittedName>
        <fullName evidence="2">Fic family protein</fullName>
    </submittedName>
</protein>
<dbReference type="Gene3D" id="1.10.3290.10">
    <property type="entry name" value="Fido-like domain"/>
    <property type="match status" value="1"/>
</dbReference>
<dbReference type="InterPro" id="IPR026287">
    <property type="entry name" value="SoFic-like"/>
</dbReference>
<dbReference type="InterPro" id="IPR040198">
    <property type="entry name" value="Fido_containing"/>
</dbReference>
<dbReference type="InterPro" id="IPR003812">
    <property type="entry name" value="Fido"/>
</dbReference>
<gene>
    <name evidence="2" type="ORF">SAMN04489841_0653</name>
</gene>
<dbReference type="PIRSF" id="PIRSF038925">
    <property type="entry name" value="AMP-prot_trans"/>
    <property type="match status" value="1"/>
</dbReference>
<dbReference type="Proteomes" id="UP000199114">
    <property type="component" value="Unassembled WGS sequence"/>
</dbReference>
<reference evidence="3" key="1">
    <citation type="submission" date="2016-10" db="EMBL/GenBank/DDBJ databases">
        <authorList>
            <person name="Varghese N."/>
            <person name="Submissions S."/>
        </authorList>
    </citation>
    <scope>NUCLEOTIDE SEQUENCE [LARGE SCALE GENOMIC DNA]</scope>
    <source>
        <strain evidence="3">DSM 25055</strain>
    </source>
</reference>
<dbReference type="EMBL" id="FOFD01000001">
    <property type="protein sequence ID" value="SEP84706.1"/>
    <property type="molecule type" value="Genomic_DNA"/>
</dbReference>
<dbReference type="AlphaFoldDB" id="A0A1H9B6Q5"/>
<sequence length="386" mass="43747">MNVDRFQSGEISGELVNSGGDIAFKPDPLPPEIRLEDELLDVFTEAATNVGQLSGVGRRVENPSMLISPFIYKEAVVSSEIEGTRVTLSDVYEYEAGRENSSSGASRNELREVHNYVRAVFQGIEELENGIDLELVRNLHNTLMSGVRGGDKKPGEFRDTQVYIGGRGGEARFVPSPPSVVPYAMQNLETYIRTGGSYQPLIDIGLVHYQFETIHPFRDGNGRMGRLLIMLMMCNDELLPEPYLYPSSYFNRNRDEYTDRLLAVSRDSAWKEWLIFFLKGISQQAKEAFSRASELLDLRDEYRDRYQDGANSVSQLSTEIFTKPYLTVNEAEDALGMTYRTANNAVKQLEEDGVLEEITGQSRNRVFRAREVFDIIQKPVDELSYR</sequence>
<evidence type="ECO:0000313" key="2">
    <source>
        <dbReference type="EMBL" id="SEP84706.1"/>
    </source>
</evidence>
<name>A0A1H9B6Q5_9EURY</name>
<proteinExistence type="predicted"/>
<dbReference type="OrthoDB" id="350952at2157"/>
<dbReference type="STRING" id="1186196.SAMN04489841_0653"/>
<evidence type="ECO:0000313" key="3">
    <source>
        <dbReference type="Proteomes" id="UP000199114"/>
    </source>
</evidence>
<dbReference type="RefSeq" id="WP_090613339.1">
    <property type="nucleotide sequence ID" value="NZ_FOFD01000001.1"/>
</dbReference>
<dbReference type="Pfam" id="PF13784">
    <property type="entry name" value="Fic_N"/>
    <property type="match status" value="1"/>
</dbReference>
<dbReference type="Pfam" id="PF02661">
    <property type="entry name" value="Fic"/>
    <property type="match status" value="1"/>
</dbReference>
<dbReference type="InterPro" id="IPR036597">
    <property type="entry name" value="Fido-like_dom_sf"/>
</dbReference>